<accession>A0AAN9B5Y3</accession>
<dbReference type="Proteomes" id="UP001374579">
    <property type="component" value="Unassembled WGS sequence"/>
</dbReference>
<dbReference type="Gene3D" id="2.60.120.40">
    <property type="match status" value="1"/>
</dbReference>
<evidence type="ECO:0000259" key="1">
    <source>
        <dbReference type="SMART" id="SM00110"/>
    </source>
</evidence>
<keyword evidence="3" id="KW-1185">Reference proteome</keyword>
<dbReference type="EMBL" id="JBAMIC010000012">
    <property type="protein sequence ID" value="KAK7098424.1"/>
    <property type="molecule type" value="Genomic_DNA"/>
</dbReference>
<organism evidence="2 3">
    <name type="scientific">Littorina saxatilis</name>
    <dbReference type="NCBI Taxonomy" id="31220"/>
    <lineage>
        <taxon>Eukaryota</taxon>
        <taxon>Metazoa</taxon>
        <taxon>Spiralia</taxon>
        <taxon>Lophotrochozoa</taxon>
        <taxon>Mollusca</taxon>
        <taxon>Gastropoda</taxon>
        <taxon>Caenogastropoda</taxon>
        <taxon>Littorinimorpha</taxon>
        <taxon>Littorinoidea</taxon>
        <taxon>Littorinidae</taxon>
        <taxon>Littorina</taxon>
    </lineage>
</organism>
<sequence length="157" mass="17461">MDKRKEALGIVGFCVEFSKNLVTVTEPGAILIFDRVISNVKRCYDTSTGIFTAPCNGQFALYISGVAITNDENGYVDLTIERKKNNSRPFGPIARVYLKAYFGDFMLGCQGCGSARVKLERGEQIIVRHTRGDHVLKGGRHTRFSGVLEHVYDDPQP</sequence>
<dbReference type="InterPro" id="IPR001073">
    <property type="entry name" value="C1q_dom"/>
</dbReference>
<evidence type="ECO:0000313" key="2">
    <source>
        <dbReference type="EMBL" id="KAK7098424.1"/>
    </source>
</evidence>
<dbReference type="InterPro" id="IPR008983">
    <property type="entry name" value="Tumour_necrosis_fac-like_dom"/>
</dbReference>
<evidence type="ECO:0000313" key="3">
    <source>
        <dbReference type="Proteomes" id="UP001374579"/>
    </source>
</evidence>
<proteinExistence type="predicted"/>
<comment type="caution">
    <text evidence="2">The sequence shown here is derived from an EMBL/GenBank/DDBJ whole genome shotgun (WGS) entry which is preliminary data.</text>
</comment>
<reference evidence="2 3" key="1">
    <citation type="submission" date="2024-02" db="EMBL/GenBank/DDBJ databases">
        <title>Chromosome-scale genome assembly of the rough periwinkle Littorina saxatilis.</title>
        <authorList>
            <person name="De Jode A."/>
            <person name="Faria R."/>
            <person name="Formenti G."/>
            <person name="Sims Y."/>
            <person name="Smith T.P."/>
            <person name="Tracey A."/>
            <person name="Wood J.M.D."/>
            <person name="Zagrodzka Z.B."/>
            <person name="Johannesson K."/>
            <person name="Butlin R.K."/>
            <person name="Leder E.H."/>
        </authorList>
    </citation>
    <scope>NUCLEOTIDE SEQUENCE [LARGE SCALE GENOMIC DNA]</scope>
    <source>
        <strain evidence="2">Snail1</strain>
        <tissue evidence="2">Muscle</tissue>
    </source>
</reference>
<dbReference type="SUPFAM" id="SSF49842">
    <property type="entry name" value="TNF-like"/>
    <property type="match status" value="1"/>
</dbReference>
<name>A0AAN9B5Y3_9CAEN</name>
<dbReference type="SMART" id="SM00110">
    <property type="entry name" value="C1Q"/>
    <property type="match status" value="1"/>
</dbReference>
<dbReference type="AlphaFoldDB" id="A0AAN9B5Y3"/>
<feature type="domain" description="C1q" evidence="1">
    <location>
        <begin position="4"/>
        <end position="154"/>
    </location>
</feature>
<protein>
    <recommendedName>
        <fullName evidence="1">C1q domain-containing protein</fullName>
    </recommendedName>
</protein>
<gene>
    <name evidence="2" type="ORF">V1264_002723</name>
</gene>
<dbReference type="Pfam" id="PF00386">
    <property type="entry name" value="C1q"/>
    <property type="match status" value="1"/>
</dbReference>